<dbReference type="EMBL" id="UIDG01000112">
    <property type="protein sequence ID" value="SUS05584.1"/>
    <property type="molecule type" value="Genomic_DNA"/>
</dbReference>
<dbReference type="InterPro" id="IPR009056">
    <property type="entry name" value="Cyt_c-like_dom"/>
</dbReference>
<dbReference type="SUPFAM" id="SSF46626">
    <property type="entry name" value="Cytochrome c"/>
    <property type="match status" value="1"/>
</dbReference>
<proteinExistence type="predicted"/>
<evidence type="ECO:0000256" key="1">
    <source>
        <dbReference type="ARBA" id="ARBA00022617"/>
    </source>
</evidence>
<keyword evidence="1" id="KW-0349">Heme</keyword>
<dbReference type="GO" id="GO:0009055">
    <property type="term" value="F:electron transfer activity"/>
    <property type="evidence" value="ECO:0007669"/>
    <property type="project" value="InterPro"/>
</dbReference>
<dbReference type="Gene3D" id="1.10.760.10">
    <property type="entry name" value="Cytochrome c-like domain"/>
    <property type="match status" value="1"/>
</dbReference>
<accession>A0A380TC99</accession>
<dbReference type="SUPFAM" id="SSF51004">
    <property type="entry name" value="C-terminal (heme d1) domain of cytochrome cd1-nitrite reductase"/>
    <property type="match status" value="1"/>
</dbReference>
<dbReference type="Gene3D" id="2.140.10.20">
    <property type="entry name" value="C-terminal (heme d1) domain of cytochrome cd1-nitrite reductase"/>
    <property type="match status" value="1"/>
</dbReference>
<dbReference type="InterPro" id="IPR003143">
    <property type="entry name" value="Cyt_cd1_C_sf"/>
</dbReference>
<dbReference type="GO" id="GO:0046872">
    <property type="term" value="F:metal ion binding"/>
    <property type="evidence" value="ECO:0007669"/>
    <property type="project" value="UniProtKB-KW"/>
</dbReference>
<evidence type="ECO:0000259" key="4">
    <source>
        <dbReference type="PROSITE" id="PS51007"/>
    </source>
</evidence>
<dbReference type="InterPro" id="IPR011048">
    <property type="entry name" value="Haem_d1_sf"/>
</dbReference>
<protein>
    <submittedName>
        <fullName evidence="5">Cytochrome C oxidase Cbb3</fullName>
    </submittedName>
</protein>
<feature type="domain" description="Cytochrome c" evidence="4">
    <location>
        <begin position="23"/>
        <end position="104"/>
    </location>
</feature>
<sequence length="524" mass="56944">MRRLLSSALLTVAAALSFTAEAAEVAPGAAAGGFYQQHCASCHGADRLGGTGPALIPESLQRLRREEAARTITHGRAATQMPAFADLLSPAETAALVALIYQPLAEPPTWSVEQMRASRIIHTPAAELPAAPVHDADPLNLFTVVEAGDQHVTILDGDRLQPLWRFPSRFALHGGAKYSPDGRFVYLGSRDGWVSKYDLYGLTPVAEIRAGINLRNIAVAADGRTVAVGNYLPPSLVILDAGDLTPLKLVEGADKLGTPSRISAVYTARPRHGFIVALKDAAEMWEVSYRADPEPVARGLVHNYEPGMLEGMFDTGPFPVRRIALDDVLDDFFFDPDYRNAIGAARNARAGQVINLNVGRKVADLALNGMPHLASGITFAYEGRTVLATPLLNEPAIAVFDIQTWQPVRRITTAGPGFFLRSHENTPYAWTDTSLGSERDQIQIIDKRTLEIVRTLRPAPGRLTSHVEFSRDGRHALVSVSEMDGALVVYDAERFVEVKRLPMHKPSGKYNVFNKINLSAGTSH</sequence>
<name>A0A380TC99_9ZZZZ</name>
<dbReference type="Pfam" id="PF13442">
    <property type="entry name" value="Cytochrome_CBB3"/>
    <property type="match status" value="1"/>
</dbReference>
<dbReference type="PROSITE" id="PS51007">
    <property type="entry name" value="CYTC"/>
    <property type="match status" value="1"/>
</dbReference>
<dbReference type="InterPro" id="IPR051200">
    <property type="entry name" value="Host-pathogen_enzymatic-act"/>
</dbReference>
<dbReference type="AlphaFoldDB" id="A0A380TC99"/>
<dbReference type="PANTHER" id="PTHR47197">
    <property type="entry name" value="PROTEIN NIRF"/>
    <property type="match status" value="1"/>
</dbReference>
<dbReference type="PANTHER" id="PTHR47197:SF3">
    <property type="entry name" value="DIHYDRO-HEME D1 DEHYDROGENASE"/>
    <property type="match status" value="1"/>
</dbReference>
<gene>
    <name evidence="5" type="ORF">DF3PB_20052</name>
</gene>
<reference evidence="5" key="1">
    <citation type="submission" date="2018-07" db="EMBL/GenBank/DDBJ databases">
        <authorList>
            <person name="Quirk P.G."/>
            <person name="Krulwich T.A."/>
        </authorList>
    </citation>
    <scope>NUCLEOTIDE SEQUENCE</scope>
</reference>
<evidence type="ECO:0000256" key="3">
    <source>
        <dbReference type="ARBA" id="ARBA00023004"/>
    </source>
</evidence>
<organism evidence="5">
    <name type="scientific">metagenome</name>
    <dbReference type="NCBI Taxonomy" id="256318"/>
    <lineage>
        <taxon>unclassified sequences</taxon>
        <taxon>metagenomes</taxon>
    </lineage>
</organism>
<evidence type="ECO:0000256" key="2">
    <source>
        <dbReference type="ARBA" id="ARBA00022723"/>
    </source>
</evidence>
<evidence type="ECO:0000313" key="5">
    <source>
        <dbReference type="EMBL" id="SUS05584.1"/>
    </source>
</evidence>
<keyword evidence="3" id="KW-0408">Iron</keyword>
<keyword evidence="2" id="KW-0479">Metal-binding</keyword>
<dbReference type="GO" id="GO:0020037">
    <property type="term" value="F:heme binding"/>
    <property type="evidence" value="ECO:0007669"/>
    <property type="project" value="InterPro"/>
</dbReference>
<dbReference type="InterPro" id="IPR036909">
    <property type="entry name" value="Cyt_c-like_dom_sf"/>
</dbReference>
<dbReference type="Pfam" id="PF02239">
    <property type="entry name" value="Cytochrom_D1"/>
    <property type="match status" value="2"/>
</dbReference>